<comment type="caution">
    <text evidence="1">The sequence shown here is derived from an EMBL/GenBank/DDBJ whole genome shotgun (WGS) entry which is preliminary data.</text>
</comment>
<keyword evidence="2" id="KW-1185">Reference proteome</keyword>
<name>A0ACC1QVQ7_9HYPO</name>
<gene>
    <name evidence="1" type="ORF">NLG97_g4749</name>
</gene>
<organism evidence="1 2">
    <name type="scientific">Lecanicillium saksenae</name>
    <dbReference type="NCBI Taxonomy" id="468837"/>
    <lineage>
        <taxon>Eukaryota</taxon>
        <taxon>Fungi</taxon>
        <taxon>Dikarya</taxon>
        <taxon>Ascomycota</taxon>
        <taxon>Pezizomycotina</taxon>
        <taxon>Sordariomycetes</taxon>
        <taxon>Hypocreomycetidae</taxon>
        <taxon>Hypocreales</taxon>
        <taxon>Cordycipitaceae</taxon>
        <taxon>Lecanicillium</taxon>
    </lineage>
</organism>
<sequence>MKYLVLLFATVGLVLSQPVDVKEARQLVNVHDVNAPITLECNAADALGNEPRVATTALQSLASMPGQFLDGRGFYICERRSYAPKLGRVQRGHGS</sequence>
<dbReference type="Proteomes" id="UP001148737">
    <property type="component" value="Unassembled WGS sequence"/>
</dbReference>
<evidence type="ECO:0000313" key="1">
    <source>
        <dbReference type="EMBL" id="KAJ3493410.1"/>
    </source>
</evidence>
<evidence type="ECO:0000313" key="2">
    <source>
        <dbReference type="Proteomes" id="UP001148737"/>
    </source>
</evidence>
<reference evidence="1" key="1">
    <citation type="submission" date="2022-07" db="EMBL/GenBank/DDBJ databases">
        <title>Genome Sequence of Lecanicillium saksenae.</title>
        <authorList>
            <person name="Buettner E."/>
        </authorList>
    </citation>
    <scope>NUCLEOTIDE SEQUENCE</scope>
    <source>
        <strain evidence="1">VT-O1</strain>
    </source>
</reference>
<dbReference type="EMBL" id="JANAKD010000490">
    <property type="protein sequence ID" value="KAJ3493410.1"/>
    <property type="molecule type" value="Genomic_DNA"/>
</dbReference>
<proteinExistence type="predicted"/>
<protein>
    <submittedName>
        <fullName evidence="1">Uncharacterized protein</fullName>
    </submittedName>
</protein>
<accession>A0ACC1QVQ7</accession>